<sequence length="159" mass="17327">MFTKVAVAVDGSEASYHALSKALEMTGDEGQLLLIDVKDIAAFIQPMSLGTTYGTPVATENLQLLLDEWDKNAEAVHQKAQKMVESTKIHAEWRIVTVEEGEGTAAQAFFDAAMKWGADVIVVGRHQGSRFIEGMFGSFPRWLVTHSTLPVLIVPPAAK</sequence>
<comment type="similarity">
    <text evidence="1">Belongs to the universal stress protein A family.</text>
</comment>
<dbReference type="AlphaFoldDB" id="A0A2T2WWE6"/>
<dbReference type="SUPFAM" id="SSF52402">
    <property type="entry name" value="Adenine nucleotide alpha hydrolases-like"/>
    <property type="match status" value="1"/>
</dbReference>
<feature type="domain" description="UspA" evidence="2">
    <location>
        <begin position="1"/>
        <end position="155"/>
    </location>
</feature>
<organism evidence="3 4">
    <name type="scientific">Sulfobacillus thermosulfidooxidans</name>
    <dbReference type="NCBI Taxonomy" id="28034"/>
    <lineage>
        <taxon>Bacteria</taxon>
        <taxon>Bacillati</taxon>
        <taxon>Bacillota</taxon>
        <taxon>Clostridia</taxon>
        <taxon>Eubacteriales</taxon>
        <taxon>Clostridiales Family XVII. Incertae Sedis</taxon>
        <taxon>Sulfobacillus</taxon>
    </lineage>
</organism>
<dbReference type="EMBL" id="PXYX01000021">
    <property type="protein sequence ID" value="PSR26558.1"/>
    <property type="molecule type" value="Genomic_DNA"/>
</dbReference>
<dbReference type="PANTHER" id="PTHR31964:SF113">
    <property type="entry name" value="USPA DOMAIN-CONTAINING PROTEIN"/>
    <property type="match status" value="1"/>
</dbReference>
<gene>
    <name evidence="3" type="ORF">C7B47_10345</name>
</gene>
<evidence type="ECO:0000256" key="1">
    <source>
        <dbReference type="ARBA" id="ARBA00008791"/>
    </source>
</evidence>
<dbReference type="InterPro" id="IPR014729">
    <property type="entry name" value="Rossmann-like_a/b/a_fold"/>
</dbReference>
<reference evidence="3 4" key="1">
    <citation type="journal article" date="2014" name="BMC Genomics">
        <title>Comparison of environmental and isolate Sulfobacillus genomes reveals diverse carbon, sulfur, nitrogen, and hydrogen metabolisms.</title>
        <authorList>
            <person name="Justice N.B."/>
            <person name="Norman A."/>
            <person name="Brown C.T."/>
            <person name="Singh A."/>
            <person name="Thomas B.C."/>
            <person name="Banfield J.F."/>
        </authorList>
    </citation>
    <scope>NUCLEOTIDE SEQUENCE [LARGE SCALE GENOMIC DNA]</scope>
    <source>
        <strain evidence="3">AMDSBA5</strain>
    </source>
</reference>
<evidence type="ECO:0000313" key="4">
    <source>
        <dbReference type="Proteomes" id="UP000242705"/>
    </source>
</evidence>
<dbReference type="InterPro" id="IPR006015">
    <property type="entry name" value="Universal_stress_UspA"/>
</dbReference>
<comment type="caution">
    <text evidence="3">The sequence shown here is derived from an EMBL/GenBank/DDBJ whole genome shotgun (WGS) entry which is preliminary data.</text>
</comment>
<dbReference type="PRINTS" id="PR01438">
    <property type="entry name" value="UNVRSLSTRESS"/>
</dbReference>
<proteinExistence type="inferred from homology"/>
<name>A0A2T2WWE6_SULTH</name>
<evidence type="ECO:0000313" key="3">
    <source>
        <dbReference type="EMBL" id="PSR26558.1"/>
    </source>
</evidence>
<accession>A0A2T2WWE6</accession>
<protein>
    <recommendedName>
        <fullName evidence="2">UspA domain-containing protein</fullName>
    </recommendedName>
</protein>
<evidence type="ECO:0000259" key="2">
    <source>
        <dbReference type="Pfam" id="PF00582"/>
    </source>
</evidence>
<dbReference type="Proteomes" id="UP000242705">
    <property type="component" value="Unassembled WGS sequence"/>
</dbReference>
<dbReference type="Pfam" id="PF00582">
    <property type="entry name" value="Usp"/>
    <property type="match status" value="1"/>
</dbReference>
<dbReference type="Gene3D" id="3.40.50.620">
    <property type="entry name" value="HUPs"/>
    <property type="match status" value="1"/>
</dbReference>
<dbReference type="InterPro" id="IPR006016">
    <property type="entry name" value="UspA"/>
</dbReference>
<dbReference type="PANTHER" id="PTHR31964">
    <property type="entry name" value="ADENINE NUCLEOTIDE ALPHA HYDROLASES-LIKE SUPERFAMILY PROTEIN"/>
    <property type="match status" value="1"/>
</dbReference>